<reference evidence="2" key="1">
    <citation type="submission" date="2017-10" db="EMBL/GenBank/DDBJ databases">
        <authorList>
            <person name="Kravchenko I.K."/>
            <person name="Grouzdev D.S."/>
        </authorList>
    </citation>
    <scope>NUCLEOTIDE SEQUENCE [LARGE SCALE GENOMIC DNA]</scope>
    <source>
        <strain evidence="2">B2</strain>
    </source>
</reference>
<dbReference type="AlphaFoldDB" id="A0A2B8AZK1"/>
<sequence>MSAFLSFPDDTLFDAGWLSALSDEVPRTEALDRARPVVADAIARTDAAGAAALASIEALVERAALDAIQALLAAETVELPDAAAAGERSIHELMSRVAYKRRELMPLFPELIARVAAVHAAAIHACGNARWRLMAARARMQPGRPSSPIQGAGTRYVKSDRFDARAAESLPGIDRTRADRILKRLGEAPVPDELELRPLDGGGDLWTIKAGGISRFILRVERDRRGPFYMVEDVGPQAA</sequence>
<evidence type="ECO:0000313" key="1">
    <source>
        <dbReference type="EMBL" id="PGH54384.1"/>
    </source>
</evidence>
<comment type="caution">
    <text evidence="1">The sequence shown here is derived from an EMBL/GenBank/DDBJ whole genome shotgun (WGS) entry which is preliminary data.</text>
</comment>
<dbReference type="Proteomes" id="UP000225379">
    <property type="component" value="Unassembled WGS sequence"/>
</dbReference>
<name>A0A2B8AZK1_9PROT</name>
<keyword evidence="2" id="KW-1185">Reference proteome</keyword>
<evidence type="ECO:0000313" key="2">
    <source>
        <dbReference type="Proteomes" id="UP000225379"/>
    </source>
</evidence>
<organism evidence="1 2">
    <name type="scientific">Azospirillum palustre</name>
    <dbReference type="NCBI Taxonomy" id="2044885"/>
    <lineage>
        <taxon>Bacteria</taxon>
        <taxon>Pseudomonadati</taxon>
        <taxon>Pseudomonadota</taxon>
        <taxon>Alphaproteobacteria</taxon>
        <taxon>Rhodospirillales</taxon>
        <taxon>Azospirillaceae</taxon>
        <taxon>Azospirillum</taxon>
    </lineage>
</organism>
<dbReference type="RefSeq" id="WP_098740419.1">
    <property type="nucleotide sequence ID" value="NZ_PDKW01000043.1"/>
</dbReference>
<dbReference type="OrthoDB" id="7301532at2"/>
<dbReference type="EMBL" id="PDKW01000043">
    <property type="protein sequence ID" value="PGH54384.1"/>
    <property type="molecule type" value="Genomic_DNA"/>
</dbReference>
<accession>A0A2B8AZK1</accession>
<gene>
    <name evidence="1" type="ORF">CRT60_31840</name>
</gene>
<proteinExistence type="predicted"/>
<protein>
    <submittedName>
        <fullName evidence="1">Uncharacterized protein</fullName>
    </submittedName>
</protein>